<feature type="compositionally biased region" description="Basic and acidic residues" evidence="1">
    <location>
        <begin position="504"/>
        <end position="515"/>
    </location>
</feature>
<keyword evidence="3" id="KW-1185">Reference proteome</keyword>
<feature type="region of interest" description="Disordered" evidence="1">
    <location>
        <begin position="52"/>
        <end position="81"/>
    </location>
</feature>
<feature type="compositionally biased region" description="Polar residues" evidence="1">
    <location>
        <begin position="118"/>
        <end position="127"/>
    </location>
</feature>
<comment type="caution">
    <text evidence="2">The sequence shown here is derived from an EMBL/GenBank/DDBJ whole genome shotgun (WGS) entry which is preliminary data.</text>
</comment>
<feature type="compositionally biased region" description="Low complexity" evidence="1">
    <location>
        <begin position="56"/>
        <end position="81"/>
    </location>
</feature>
<dbReference type="Proteomes" id="UP000784294">
    <property type="component" value="Unassembled WGS sequence"/>
</dbReference>
<feature type="compositionally biased region" description="Basic and acidic residues" evidence="1">
    <location>
        <begin position="219"/>
        <end position="229"/>
    </location>
</feature>
<feature type="compositionally biased region" description="Polar residues" evidence="1">
    <location>
        <begin position="591"/>
        <end position="603"/>
    </location>
</feature>
<name>A0A3S5CT33_9PLAT</name>
<dbReference type="EMBL" id="CAAALY010247795">
    <property type="protein sequence ID" value="VEL34503.1"/>
    <property type="molecule type" value="Genomic_DNA"/>
</dbReference>
<feature type="compositionally biased region" description="Acidic residues" evidence="1">
    <location>
        <begin position="610"/>
        <end position="620"/>
    </location>
</feature>
<organism evidence="2 3">
    <name type="scientific">Protopolystoma xenopodis</name>
    <dbReference type="NCBI Taxonomy" id="117903"/>
    <lineage>
        <taxon>Eukaryota</taxon>
        <taxon>Metazoa</taxon>
        <taxon>Spiralia</taxon>
        <taxon>Lophotrochozoa</taxon>
        <taxon>Platyhelminthes</taxon>
        <taxon>Monogenea</taxon>
        <taxon>Polyopisthocotylea</taxon>
        <taxon>Polystomatidea</taxon>
        <taxon>Polystomatidae</taxon>
        <taxon>Protopolystoma</taxon>
    </lineage>
</organism>
<accession>A0A3S5CT33</accession>
<feature type="compositionally biased region" description="Low complexity" evidence="1">
    <location>
        <begin position="426"/>
        <end position="473"/>
    </location>
</feature>
<proteinExistence type="predicted"/>
<evidence type="ECO:0000256" key="1">
    <source>
        <dbReference type="SAM" id="MobiDB-lite"/>
    </source>
</evidence>
<evidence type="ECO:0000313" key="2">
    <source>
        <dbReference type="EMBL" id="VEL34503.1"/>
    </source>
</evidence>
<reference evidence="2" key="1">
    <citation type="submission" date="2018-11" db="EMBL/GenBank/DDBJ databases">
        <authorList>
            <consortium name="Pathogen Informatics"/>
        </authorList>
    </citation>
    <scope>NUCLEOTIDE SEQUENCE</scope>
</reference>
<dbReference type="AlphaFoldDB" id="A0A3S5CT33"/>
<dbReference type="OrthoDB" id="10053467at2759"/>
<gene>
    <name evidence="2" type="ORF">PXEA_LOCUS27943</name>
</gene>
<feature type="region of interest" description="Disordered" evidence="1">
    <location>
        <begin position="190"/>
        <end position="246"/>
    </location>
</feature>
<protein>
    <submittedName>
        <fullName evidence="2">Uncharacterized protein</fullName>
    </submittedName>
</protein>
<feature type="compositionally biased region" description="Polar residues" evidence="1">
    <location>
        <begin position="474"/>
        <end position="485"/>
    </location>
</feature>
<sequence>MKYFFFLFYHSSLIERRDCDIKPFDHIIRKKPRTHKHRGNLGKKRVAETDLGLIESPSGASSSLLRSRSTSSHSSSSLDYASKSASGADLLSSLSSKRSLKRSHFPSCLPSHSKLTENKSTLPLSSGSANYSSAINEYTSRTNPNLTLAEQARPEPTHQAKLDSFSKHRLKHPQTASMSCVSSCSSGTSDSLTPPMLVNSPPKDSGSHSRHSSSLHIAESTKGDVEKPKSGLVTKTDDLPCQNNRHHMENSVDKTTTVRQNKSKGAYSNSKLELLFERLLRLEHSHLALKMSHILIHFNRNHESSISIKEPIGCHDPARSFGGTQILHNNGPKVIAFDLRQLPDACLTQLSELIAEDEALSLKLEESNTTAAASQVLLKPTSPFSAKNGSKHHPSSQELEVEAEINKPIHSGKLITSKEPLEEGEASSSSSSSSHNYASSTSASSSSRPFSLSPPSSVTSPSSISSSSPKHSPVYNSPSNKTNLPNVFCDLVPSKTADQLSQKPAEEPGRYHESNRATFHRSRHLPVDMPLTPNKPLEAKPARQSKGSLPVGSTGAAAAPRLTRLHQSGPCEADPLVSASVSGRDKPPSKSLEQSVQQRNVVPSSSDSADQTDEATDTDA</sequence>
<evidence type="ECO:0000313" key="3">
    <source>
        <dbReference type="Proteomes" id="UP000784294"/>
    </source>
</evidence>
<feature type="region of interest" description="Disordered" evidence="1">
    <location>
        <begin position="102"/>
        <end position="127"/>
    </location>
</feature>
<feature type="region of interest" description="Disordered" evidence="1">
    <location>
        <begin position="381"/>
        <end position="620"/>
    </location>
</feature>